<sequence>MFDNWLNRLTKLATLIPIVSMVIGAMIIHNYLNTIGFNGLFPDIILTSAVLALILIYIAIITTCIYIIPFLSLPMIYQEYKLASERKRVRWYVFLLHLIKSKSIMKKRRRAIWCAFGLYVLMFVILIVTFLSGSLLLSVFILFTIPYFVFSLYKRINNRQFVSLLNKEDFSNIMLMLIHHLCFIWSILLFLLVGYAWVAKSWTFYAMAVCFYILNSIILLSSVYKRKIDISPKFYYGLSLSILFLFCLLFTTMEQSTFINHILISLGYIEDESKSKLYVISDNIFALNKEKDNNLLLSVVRNHFLYIKPNVYYGYMAWNVGEIKVFCPHDTNKEYYKCLPIKRDYLQLVPVSSDKMAIEITSVYLENFSYKISEIEPNVSMLLQTIVKELHENS</sequence>
<gene>
    <name evidence="2" type="ORF">NCTC13294_02542</name>
</gene>
<feature type="transmembrane region" description="Helical" evidence="1">
    <location>
        <begin position="44"/>
        <end position="77"/>
    </location>
</feature>
<evidence type="ECO:0000313" key="3">
    <source>
        <dbReference type="Proteomes" id="UP000254572"/>
    </source>
</evidence>
<keyword evidence="3" id="KW-1185">Reference proteome</keyword>
<dbReference type="EMBL" id="UFUW01000001">
    <property type="protein sequence ID" value="SUX25653.1"/>
    <property type="molecule type" value="Genomic_DNA"/>
</dbReference>
<dbReference type="OrthoDB" id="7069410at2"/>
<feature type="transmembrane region" description="Helical" evidence="1">
    <location>
        <begin position="12"/>
        <end position="32"/>
    </location>
</feature>
<feature type="transmembrane region" description="Helical" evidence="1">
    <location>
        <begin position="234"/>
        <end position="253"/>
    </location>
</feature>
<protein>
    <submittedName>
        <fullName evidence="2">Uncharacterized protein</fullName>
    </submittedName>
</protein>
<feature type="transmembrane region" description="Helical" evidence="1">
    <location>
        <begin position="204"/>
        <end position="222"/>
    </location>
</feature>
<feature type="transmembrane region" description="Helical" evidence="1">
    <location>
        <begin position="111"/>
        <end position="129"/>
    </location>
</feature>
<dbReference type="AlphaFoldDB" id="A0A381EFJ6"/>
<keyword evidence="1" id="KW-0472">Membrane</keyword>
<reference evidence="2 3" key="1">
    <citation type="submission" date="2018-06" db="EMBL/GenBank/DDBJ databases">
        <authorList>
            <consortium name="Pathogen Informatics"/>
            <person name="Doyle S."/>
        </authorList>
    </citation>
    <scope>NUCLEOTIDE SEQUENCE [LARGE SCALE GENOMIC DNA]</scope>
    <source>
        <strain evidence="2 3">NCTC13294</strain>
    </source>
</reference>
<accession>A0A381EFJ6</accession>
<dbReference type="Proteomes" id="UP000254572">
    <property type="component" value="Unassembled WGS sequence"/>
</dbReference>
<keyword evidence="1" id="KW-0812">Transmembrane</keyword>
<dbReference type="RefSeq" id="WP_115612604.1">
    <property type="nucleotide sequence ID" value="NZ_JBHLZC010000001.1"/>
</dbReference>
<evidence type="ECO:0000313" key="2">
    <source>
        <dbReference type="EMBL" id="SUX25653.1"/>
    </source>
</evidence>
<feature type="transmembrane region" description="Helical" evidence="1">
    <location>
        <begin position="173"/>
        <end position="198"/>
    </location>
</feature>
<evidence type="ECO:0000256" key="1">
    <source>
        <dbReference type="SAM" id="Phobius"/>
    </source>
</evidence>
<organism evidence="2 3">
    <name type="scientific">Cardiobacterium valvarum</name>
    <dbReference type="NCBI Taxonomy" id="194702"/>
    <lineage>
        <taxon>Bacteria</taxon>
        <taxon>Pseudomonadati</taxon>
        <taxon>Pseudomonadota</taxon>
        <taxon>Gammaproteobacteria</taxon>
        <taxon>Cardiobacteriales</taxon>
        <taxon>Cardiobacteriaceae</taxon>
        <taxon>Cardiobacterium</taxon>
    </lineage>
</organism>
<name>A0A381EFJ6_9GAMM</name>
<keyword evidence="1" id="KW-1133">Transmembrane helix</keyword>
<proteinExistence type="predicted"/>
<feature type="transmembrane region" description="Helical" evidence="1">
    <location>
        <begin position="135"/>
        <end position="153"/>
    </location>
</feature>